<keyword evidence="1" id="KW-0812">Transmembrane</keyword>
<dbReference type="InParanoid" id="A0A2J6T2B0"/>
<feature type="transmembrane region" description="Helical" evidence="1">
    <location>
        <begin position="225"/>
        <end position="245"/>
    </location>
</feature>
<keyword evidence="1" id="KW-1133">Transmembrane helix</keyword>
<dbReference type="OrthoDB" id="3486244at2759"/>
<evidence type="ECO:0000313" key="3">
    <source>
        <dbReference type="Proteomes" id="UP000235371"/>
    </source>
</evidence>
<dbReference type="AlphaFoldDB" id="A0A2J6T2B0"/>
<feature type="transmembrane region" description="Helical" evidence="1">
    <location>
        <begin position="28"/>
        <end position="49"/>
    </location>
</feature>
<dbReference type="EMBL" id="KZ613847">
    <property type="protein sequence ID" value="PMD57156.1"/>
    <property type="molecule type" value="Genomic_DNA"/>
</dbReference>
<feature type="transmembrane region" description="Helical" evidence="1">
    <location>
        <begin position="265"/>
        <end position="285"/>
    </location>
</feature>
<dbReference type="Proteomes" id="UP000235371">
    <property type="component" value="Unassembled WGS sequence"/>
</dbReference>
<dbReference type="GeneID" id="36588848"/>
<name>A0A2J6T2B0_9HELO</name>
<dbReference type="RefSeq" id="XP_024734060.1">
    <property type="nucleotide sequence ID" value="XM_024880771.1"/>
</dbReference>
<organism evidence="2 3">
    <name type="scientific">Hyaloscypha bicolor E</name>
    <dbReference type="NCBI Taxonomy" id="1095630"/>
    <lineage>
        <taxon>Eukaryota</taxon>
        <taxon>Fungi</taxon>
        <taxon>Dikarya</taxon>
        <taxon>Ascomycota</taxon>
        <taxon>Pezizomycotina</taxon>
        <taxon>Leotiomycetes</taxon>
        <taxon>Helotiales</taxon>
        <taxon>Hyaloscyphaceae</taxon>
        <taxon>Hyaloscypha</taxon>
        <taxon>Hyaloscypha bicolor</taxon>
    </lineage>
</organism>
<gene>
    <name evidence="2" type="ORF">K444DRAFT_615634</name>
</gene>
<accession>A0A2J6T2B0</accession>
<feature type="transmembrane region" description="Helical" evidence="1">
    <location>
        <begin position="70"/>
        <end position="92"/>
    </location>
</feature>
<evidence type="ECO:0000313" key="2">
    <source>
        <dbReference type="EMBL" id="PMD57156.1"/>
    </source>
</evidence>
<sequence length="297" mass="33294">MSISPQNAITIFFNVTPDNGQCFNPPEVFLWFISMTVMSCTWSLLFGSLDFRKILRHVQIPLFEDKSANFFISLTGSLVWNIAMSVLTAYILTTGGLASSAPLRYLLMAWFCRPLPGAATLPTSLFDYNAFRANIQEIIVVESIYALPPIYLFGTIASESIHFGVHAKYYLAQDKHYHFGFALLRGGAAVDLLAWILLIFVLGSIVFVLMEEGISKSLARKDDRITWTLLALCVLRFLGGGLLWVGSVQLSPANFCPTKSMITKITLLWTFVPLVDVLWRGVWGVEQQENGREGRYD</sequence>
<feature type="transmembrane region" description="Helical" evidence="1">
    <location>
        <begin position="192"/>
        <end position="213"/>
    </location>
</feature>
<evidence type="ECO:0000256" key="1">
    <source>
        <dbReference type="SAM" id="Phobius"/>
    </source>
</evidence>
<keyword evidence="3" id="KW-1185">Reference proteome</keyword>
<keyword evidence="1" id="KW-0472">Membrane</keyword>
<reference evidence="2 3" key="1">
    <citation type="submission" date="2016-04" db="EMBL/GenBank/DDBJ databases">
        <title>A degradative enzymes factory behind the ericoid mycorrhizal symbiosis.</title>
        <authorList>
            <consortium name="DOE Joint Genome Institute"/>
            <person name="Martino E."/>
            <person name="Morin E."/>
            <person name="Grelet G."/>
            <person name="Kuo A."/>
            <person name="Kohler A."/>
            <person name="Daghino S."/>
            <person name="Barry K."/>
            <person name="Choi C."/>
            <person name="Cichocki N."/>
            <person name="Clum A."/>
            <person name="Copeland A."/>
            <person name="Hainaut M."/>
            <person name="Haridas S."/>
            <person name="Labutti K."/>
            <person name="Lindquist E."/>
            <person name="Lipzen A."/>
            <person name="Khouja H.-R."/>
            <person name="Murat C."/>
            <person name="Ohm R."/>
            <person name="Olson A."/>
            <person name="Spatafora J."/>
            <person name="Veneault-Fourrey C."/>
            <person name="Henrissat B."/>
            <person name="Grigoriev I."/>
            <person name="Martin F."/>
            <person name="Perotto S."/>
        </authorList>
    </citation>
    <scope>NUCLEOTIDE SEQUENCE [LARGE SCALE GENOMIC DNA]</scope>
    <source>
        <strain evidence="2 3">E</strain>
    </source>
</reference>
<protein>
    <submittedName>
        <fullName evidence="2">Uncharacterized protein</fullName>
    </submittedName>
</protein>
<proteinExistence type="predicted"/>